<keyword evidence="2" id="KW-1185">Reference proteome</keyword>
<dbReference type="EMBL" id="BMYO01000001">
    <property type="protein sequence ID" value="GHD55013.1"/>
    <property type="molecule type" value="Genomic_DNA"/>
</dbReference>
<comment type="caution">
    <text evidence="1">The sequence shown here is derived from an EMBL/GenBank/DDBJ whole genome shotgun (WGS) entry which is preliminary data.</text>
</comment>
<accession>A0ABQ3GU24</accession>
<sequence>MTKALAILRRLGFFVEAYGENGKTGWLSYLADKLLHDTVDRAAWRQHEGIKHWRSSAGNGSWTFATRARRAAAKLQALVDERFKAGTPVDPAAVELVMAVTRKEWAKFLHYWSQGGEALIELLDQVENRDWRWVTSAPTPPETLAAIKADLQADAEQLVQKHHTEPDTAQSCPGLPIKFYSQILAPFGDDRAWLDPYCWQDDGDVVRFERLVAALRYLDEEAACNDWIRDKQIYDDKGKLMSIEQLLGISPPPEDDEGSPVE</sequence>
<gene>
    <name evidence="1" type="ORF">GCM10007350_00100</name>
</gene>
<reference evidence="2" key="1">
    <citation type="journal article" date="2019" name="Int. J. Syst. Evol. Microbiol.">
        <title>The Global Catalogue of Microorganisms (GCM) 10K type strain sequencing project: providing services to taxonomists for standard genome sequencing and annotation.</title>
        <authorList>
            <consortium name="The Broad Institute Genomics Platform"/>
            <consortium name="The Broad Institute Genome Sequencing Center for Infectious Disease"/>
            <person name="Wu L."/>
            <person name="Ma J."/>
        </authorList>
    </citation>
    <scope>NUCLEOTIDE SEQUENCE [LARGE SCALE GENOMIC DNA]</scope>
    <source>
        <strain evidence="2">KCTC 23701</strain>
    </source>
</reference>
<name>A0ABQ3GU24_9NEIS</name>
<evidence type="ECO:0000313" key="1">
    <source>
        <dbReference type="EMBL" id="GHD55013.1"/>
    </source>
</evidence>
<evidence type="ECO:0000313" key="2">
    <source>
        <dbReference type="Proteomes" id="UP000604737"/>
    </source>
</evidence>
<protein>
    <submittedName>
        <fullName evidence="1">Uncharacterized protein</fullName>
    </submittedName>
</protein>
<dbReference type="Proteomes" id="UP000604737">
    <property type="component" value="Unassembled WGS sequence"/>
</dbReference>
<proteinExistence type="predicted"/>
<organism evidence="1 2">
    <name type="scientific">Jeongeupia chitinilytica</name>
    <dbReference type="NCBI Taxonomy" id="1041641"/>
    <lineage>
        <taxon>Bacteria</taxon>
        <taxon>Pseudomonadati</taxon>
        <taxon>Pseudomonadota</taxon>
        <taxon>Betaproteobacteria</taxon>
        <taxon>Neisseriales</taxon>
        <taxon>Chitinibacteraceae</taxon>
        <taxon>Jeongeupia</taxon>
    </lineage>
</organism>